<evidence type="ECO:0000256" key="1">
    <source>
        <dbReference type="SAM" id="MobiDB-lite"/>
    </source>
</evidence>
<sequence length="305" mass="33871">MFLKLVVALSCIAATLAWDGNYLQPQVYVHEQPRHLSEHLNSGLEYGNHAARGYDHGGLRNLQHLQSGHGASKFDAGNSHALRDLAVQNHHDQGAHAAVHSAGAQEGHIRKAHDRGLYEREKKYGYEKGYGYERETKHHDRNQNAQSYGSGYKHNENRDHYNRGSQALRDLASHGNRYQHGSNAYGHNNALIDVAANHNRGSDILSNYGRDFKLRDLNVARSQPVVVYQPQYVQKSYLPGIGNSLDRFRYLSLGGINGLHGLGGIRGYGLGYDQSPRYGYSNGYLGSEILSPSQSHLGSLGANIY</sequence>
<keyword evidence="4" id="KW-1185">Reference proteome</keyword>
<gene>
    <name evidence="3" type="ORF">X975_04188</name>
</gene>
<dbReference type="AlphaFoldDB" id="A0A087UVJ5"/>
<dbReference type="OrthoDB" id="10333828at2759"/>
<proteinExistence type="predicted"/>
<evidence type="ECO:0000313" key="4">
    <source>
        <dbReference type="Proteomes" id="UP000054359"/>
    </source>
</evidence>
<keyword evidence="2" id="KW-0732">Signal</keyword>
<feature type="signal peptide" evidence="2">
    <location>
        <begin position="1"/>
        <end position="17"/>
    </location>
</feature>
<protein>
    <submittedName>
        <fullName evidence="3">Uncharacterized protein</fullName>
    </submittedName>
</protein>
<evidence type="ECO:0000313" key="3">
    <source>
        <dbReference type="EMBL" id="KFM81384.1"/>
    </source>
</evidence>
<feature type="region of interest" description="Disordered" evidence="1">
    <location>
        <begin position="136"/>
        <end position="157"/>
    </location>
</feature>
<name>A0A087UVJ5_STEMI</name>
<accession>A0A087UVJ5</accession>
<organism evidence="3 4">
    <name type="scientific">Stegodyphus mimosarum</name>
    <name type="common">African social velvet spider</name>
    <dbReference type="NCBI Taxonomy" id="407821"/>
    <lineage>
        <taxon>Eukaryota</taxon>
        <taxon>Metazoa</taxon>
        <taxon>Ecdysozoa</taxon>
        <taxon>Arthropoda</taxon>
        <taxon>Chelicerata</taxon>
        <taxon>Arachnida</taxon>
        <taxon>Araneae</taxon>
        <taxon>Araneomorphae</taxon>
        <taxon>Entelegynae</taxon>
        <taxon>Eresoidea</taxon>
        <taxon>Eresidae</taxon>
        <taxon>Stegodyphus</taxon>
    </lineage>
</organism>
<evidence type="ECO:0000256" key="2">
    <source>
        <dbReference type="SAM" id="SignalP"/>
    </source>
</evidence>
<dbReference type="Proteomes" id="UP000054359">
    <property type="component" value="Unassembled WGS sequence"/>
</dbReference>
<dbReference type="OMA" id="YHERSHY"/>
<dbReference type="EMBL" id="KK121845">
    <property type="protein sequence ID" value="KFM81384.1"/>
    <property type="molecule type" value="Genomic_DNA"/>
</dbReference>
<feature type="non-terminal residue" evidence="3">
    <location>
        <position position="305"/>
    </location>
</feature>
<feature type="chain" id="PRO_5001830918" evidence="2">
    <location>
        <begin position="18"/>
        <end position="305"/>
    </location>
</feature>
<reference evidence="3 4" key="1">
    <citation type="submission" date="2013-11" db="EMBL/GenBank/DDBJ databases">
        <title>Genome sequencing of Stegodyphus mimosarum.</title>
        <authorList>
            <person name="Bechsgaard J."/>
        </authorList>
    </citation>
    <scope>NUCLEOTIDE SEQUENCE [LARGE SCALE GENOMIC DNA]</scope>
</reference>